<dbReference type="EMBL" id="DTKJ01000070">
    <property type="protein sequence ID" value="HGZ12571.1"/>
    <property type="molecule type" value="Genomic_DNA"/>
</dbReference>
<organism evidence="2">
    <name type="scientific">Desulfobacca acetoxidans</name>
    <dbReference type="NCBI Taxonomy" id="60893"/>
    <lineage>
        <taxon>Bacteria</taxon>
        <taxon>Pseudomonadati</taxon>
        <taxon>Thermodesulfobacteriota</taxon>
        <taxon>Desulfobaccia</taxon>
        <taxon>Desulfobaccales</taxon>
        <taxon>Desulfobaccaceae</taxon>
        <taxon>Desulfobacca</taxon>
    </lineage>
</organism>
<evidence type="ECO:0000256" key="1">
    <source>
        <dbReference type="SAM" id="MobiDB-lite"/>
    </source>
</evidence>
<evidence type="ECO:0000313" key="2">
    <source>
        <dbReference type="EMBL" id="HGZ12571.1"/>
    </source>
</evidence>
<accession>A0A7C5AMR3</accession>
<dbReference type="AlphaFoldDB" id="A0A7C5AMR3"/>
<gene>
    <name evidence="2" type="ORF">ENW48_10215</name>
</gene>
<comment type="caution">
    <text evidence="2">The sequence shown here is derived from an EMBL/GenBank/DDBJ whole genome shotgun (WGS) entry which is preliminary data.</text>
</comment>
<reference evidence="2" key="1">
    <citation type="journal article" date="2020" name="mSystems">
        <title>Genome- and Community-Level Interaction Insights into Carbon Utilization and Element Cycling Functions of Hydrothermarchaeota in Hydrothermal Sediment.</title>
        <authorList>
            <person name="Zhou Z."/>
            <person name="Liu Y."/>
            <person name="Xu W."/>
            <person name="Pan J."/>
            <person name="Luo Z.H."/>
            <person name="Li M."/>
        </authorList>
    </citation>
    <scope>NUCLEOTIDE SEQUENCE [LARGE SCALE GENOMIC DNA]</scope>
    <source>
        <strain evidence="2">SpSt-853</strain>
    </source>
</reference>
<sequence>MDVLLKSLGRFAIQVRAIQGYELGRREAGALRHIGPDLVCGRLWQELGLDTALNRLLEDRGFEFSGESGPSHRAAPLSHAIREDQARTYGPSKSFSPGLPEC</sequence>
<name>A0A7C5AMR3_9BACT</name>
<proteinExistence type="predicted"/>
<protein>
    <submittedName>
        <fullName evidence="2">Uncharacterized protein</fullName>
    </submittedName>
</protein>
<feature type="region of interest" description="Disordered" evidence="1">
    <location>
        <begin position="64"/>
        <end position="102"/>
    </location>
</feature>